<feature type="compositionally biased region" description="Low complexity" evidence="4">
    <location>
        <begin position="311"/>
        <end position="326"/>
    </location>
</feature>
<sequence length="813" mass="93309">MDKRKDNYLFQGNKPIHTAAIYDHADGLQILLRKNKESVNKTNHRKETPLHLAVRYGHTQCAELLIENGASLQAVDNIADTPIHTAIQYRQTSCLQLLLEHGSSVVVLNRTNDSPLEAAEELHDKSLVAILQLRVRTFIFAIKEYSQQFFSQRCFSEISGLDVETEDEFKNMLSTASYRCYWNRSYLVGPYNVGKTTLAKNLVDDPISEERRSTDGIWIYLGRAGMNIDDRKWIFLPQGWSKEDEDQYLDVNDQVYVETNNGATAEVTKTLLNEPQQNAVSEPDIADNINTSSRTPPTPTMAINRDQGKCEQQPSSPSPQSEQSTQQEKEKTKVIKHKTKLTASIEELFKDHTGRKHLEIDHLFFVNARDKDDPEVDQLRKTIVDVAFSHPRWGELMPTVCVPLDIQLMQRAEEGMKIMSIKEIEEINSANGVMVLTQSQLTTFLKIQHALGKYIYFNEGPLNKYAVIDPTYLVEVLRSVVTEEEFWPKTEDIRNIYVILRDKGILTKADLLKLWEQEEYRSLEGYKDYMIKMLIHLDILIEPRSSFLSEIQVPENEIFYLVPCMIKQPAKRPNIKVDSSIYLAYAFNEKSYLQLSCTDFLVALCPCGKSSLCLLIAPSLLLTNIMNCLGELEIEQCPTDQQIGRLVAGLKLEVVKELFVHLEMPMNKWDDIEHNYPCSSDLNMFALWEWKQKAEMPTFGALKYALTKVNQDFHKLCEVSQYILTDTLTCVPDESILENLSNSIGNDNMQLGLELGLKGAELQDIAFQHKTRLMEQTREIFRRWSKRRQPLSVLAKAFIRIDKFGVFTRCCSN</sequence>
<dbReference type="CDD" id="cd01670">
    <property type="entry name" value="Death"/>
    <property type="match status" value="1"/>
</dbReference>
<dbReference type="SMART" id="SM00248">
    <property type="entry name" value="ANK"/>
    <property type="match status" value="3"/>
</dbReference>
<dbReference type="Proteomes" id="UP000683360">
    <property type="component" value="Unassembled WGS sequence"/>
</dbReference>
<evidence type="ECO:0000256" key="1">
    <source>
        <dbReference type="ARBA" id="ARBA00022737"/>
    </source>
</evidence>
<dbReference type="AlphaFoldDB" id="A0A8S3TF02"/>
<keyword evidence="2 3" id="KW-0040">ANK repeat</keyword>
<reference evidence="6" key="1">
    <citation type="submission" date="2021-03" db="EMBL/GenBank/DDBJ databases">
        <authorList>
            <person name="Bekaert M."/>
        </authorList>
    </citation>
    <scope>NUCLEOTIDE SEQUENCE</scope>
</reference>
<dbReference type="InterPro" id="IPR011029">
    <property type="entry name" value="DEATH-like_dom_sf"/>
</dbReference>
<dbReference type="PROSITE" id="PS50297">
    <property type="entry name" value="ANK_REP_REGION"/>
    <property type="match status" value="2"/>
</dbReference>
<keyword evidence="1" id="KW-0677">Repeat</keyword>
<dbReference type="PROSITE" id="PS50088">
    <property type="entry name" value="ANK_REPEAT"/>
    <property type="match status" value="2"/>
</dbReference>
<feature type="region of interest" description="Disordered" evidence="4">
    <location>
        <begin position="274"/>
        <end position="335"/>
    </location>
</feature>
<evidence type="ECO:0000256" key="4">
    <source>
        <dbReference type="SAM" id="MobiDB-lite"/>
    </source>
</evidence>
<dbReference type="PROSITE" id="PS50017">
    <property type="entry name" value="DEATH_DOMAIN"/>
    <property type="match status" value="1"/>
</dbReference>
<dbReference type="InterPro" id="IPR036770">
    <property type="entry name" value="Ankyrin_rpt-contain_sf"/>
</dbReference>
<dbReference type="SUPFAM" id="SSF48403">
    <property type="entry name" value="Ankyrin repeat"/>
    <property type="match status" value="1"/>
</dbReference>
<dbReference type="GO" id="GO:0007165">
    <property type="term" value="P:signal transduction"/>
    <property type="evidence" value="ECO:0007669"/>
    <property type="project" value="InterPro"/>
</dbReference>
<dbReference type="Gene3D" id="1.10.533.10">
    <property type="entry name" value="Death Domain, Fas"/>
    <property type="match status" value="2"/>
</dbReference>
<dbReference type="Pfam" id="PF12796">
    <property type="entry name" value="Ank_2"/>
    <property type="match status" value="1"/>
</dbReference>
<dbReference type="InterPro" id="IPR032171">
    <property type="entry name" value="COR-A"/>
</dbReference>
<dbReference type="PANTHER" id="PTHR24171">
    <property type="entry name" value="ANKYRIN REPEAT DOMAIN-CONTAINING PROTEIN 39-RELATED"/>
    <property type="match status" value="1"/>
</dbReference>
<dbReference type="EMBL" id="CAJPWZ010002171">
    <property type="protein sequence ID" value="CAG2232219.1"/>
    <property type="molecule type" value="Genomic_DNA"/>
</dbReference>
<evidence type="ECO:0000256" key="3">
    <source>
        <dbReference type="PROSITE-ProRule" id="PRU00023"/>
    </source>
</evidence>
<evidence type="ECO:0000313" key="7">
    <source>
        <dbReference type="Proteomes" id="UP000683360"/>
    </source>
</evidence>
<accession>A0A8S3TF02</accession>
<protein>
    <recommendedName>
        <fullName evidence="5">Death domain-containing protein</fullName>
    </recommendedName>
</protein>
<evidence type="ECO:0000256" key="2">
    <source>
        <dbReference type="ARBA" id="ARBA00023043"/>
    </source>
</evidence>
<proteinExistence type="predicted"/>
<dbReference type="InterPro" id="IPR002110">
    <property type="entry name" value="Ankyrin_rpt"/>
</dbReference>
<dbReference type="InterPro" id="IPR000488">
    <property type="entry name" value="Death_dom"/>
</dbReference>
<name>A0A8S3TF02_MYTED</name>
<dbReference type="Pfam" id="PF16095">
    <property type="entry name" value="COR-A"/>
    <property type="match status" value="1"/>
</dbReference>
<comment type="caution">
    <text evidence="6">The sequence shown here is derived from an EMBL/GenBank/DDBJ whole genome shotgun (WGS) entry which is preliminary data.</text>
</comment>
<feature type="repeat" description="ANK" evidence="3">
    <location>
        <begin position="45"/>
        <end position="77"/>
    </location>
</feature>
<dbReference type="Gene3D" id="1.25.40.20">
    <property type="entry name" value="Ankyrin repeat-containing domain"/>
    <property type="match status" value="1"/>
</dbReference>
<dbReference type="OrthoDB" id="5962960at2759"/>
<feature type="repeat" description="ANK" evidence="3">
    <location>
        <begin position="78"/>
        <end position="110"/>
    </location>
</feature>
<keyword evidence="7" id="KW-1185">Reference proteome</keyword>
<dbReference type="Pfam" id="PF00023">
    <property type="entry name" value="Ank"/>
    <property type="match status" value="1"/>
</dbReference>
<evidence type="ECO:0000313" key="6">
    <source>
        <dbReference type="EMBL" id="CAG2232219.1"/>
    </source>
</evidence>
<evidence type="ECO:0000259" key="5">
    <source>
        <dbReference type="PROSITE" id="PS50017"/>
    </source>
</evidence>
<gene>
    <name evidence="6" type="ORF">MEDL_44961</name>
</gene>
<dbReference type="PANTHER" id="PTHR24171:SF10">
    <property type="entry name" value="ANKYRIN REPEAT DOMAIN-CONTAINING PROTEIN 29-LIKE"/>
    <property type="match status" value="1"/>
</dbReference>
<feature type="domain" description="Death" evidence="5">
    <location>
        <begin position="733"/>
        <end position="787"/>
    </location>
</feature>
<organism evidence="6 7">
    <name type="scientific">Mytilus edulis</name>
    <name type="common">Blue mussel</name>
    <dbReference type="NCBI Taxonomy" id="6550"/>
    <lineage>
        <taxon>Eukaryota</taxon>
        <taxon>Metazoa</taxon>
        <taxon>Spiralia</taxon>
        <taxon>Lophotrochozoa</taxon>
        <taxon>Mollusca</taxon>
        <taxon>Bivalvia</taxon>
        <taxon>Autobranchia</taxon>
        <taxon>Pteriomorphia</taxon>
        <taxon>Mytilida</taxon>
        <taxon>Mytiloidea</taxon>
        <taxon>Mytilidae</taxon>
        <taxon>Mytilinae</taxon>
        <taxon>Mytilus</taxon>
    </lineage>
</organism>
<dbReference type="SUPFAM" id="SSF47986">
    <property type="entry name" value="DEATH domain"/>
    <property type="match status" value="1"/>
</dbReference>